<dbReference type="EMBL" id="JACHET010000001">
    <property type="protein sequence ID" value="MBB6183047.1"/>
    <property type="molecule type" value="Genomic_DNA"/>
</dbReference>
<keyword evidence="8" id="KW-1185">Reference proteome</keyword>
<evidence type="ECO:0000313" key="7">
    <source>
        <dbReference type="EMBL" id="MBB6183047.1"/>
    </source>
</evidence>
<dbReference type="GO" id="GO:0050661">
    <property type="term" value="F:NADP binding"/>
    <property type="evidence" value="ECO:0007669"/>
    <property type="project" value="InterPro"/>
</dbReference>
<reference evidence="6 8" key="1">
    <citation type="submission" date="2014-09" db="EMBL/GenBank/DDBJ databases">
        <title>Xanthomonadaceae 3.5X direct submission.</title>
        <authorList>
            <person name="Fang T."/>
            <person name="Wang H."/>
        </authorList>
    </citation>
    <scope>NUCLEOTIDE SEQUENCE [LARGE SCALE GENOMIC DNA]</scope>
    <source>
        <strain evidence="6 8">3.5X</strain>
    </source>
</reference>
<gene>
    <name evidence="7" type="ORF">HNQ86_000392</name>
    <name evidence="6" type="ORF">LF63_0109110</name>
</gene>
<dbReference type="GO" id="GO:0016491">
    <property type="term" value="F:oxidoreductase activity"/>
    <property type="evidence" value="ECO:0007669"/>
    <property type="project" value="UniProtKB-KW"/>
</dbReference>
<dbReference type="HOGENOM" id="CLU_035117_0_1_6"/>
<comment type="caution">
    <text evidence="6">The sequence shown here is derived from an EMBL/GenBank/DDBJ whole genome shotgun (WGS) entry which is preliminary data.</text>
</comment>
<protein>
    <submittedName>
        <fullName evidence="7">3-hydroxyisobutyrate dehydrogenase-like beta-hydroxyacid dehydrogenase</fullName>
    </submittedName>
    <submittedName>
        <fullName evidence="6">Oxidoreductase</fullName>
    </submittedName>
</protein>
<dbReference type="InterPro" id="IPR036291">
    <property type="entry name" value="NAD(P)-bd_dom_sf"/>
</dbReference>
<dbReference type="GO" id="GO:0051287">
    <property type="term" value="F:NAD binding"/>
    <property type="evidence" value="ECO:0007669"/>
    <property type="project" value="InterPro"/>
</dbReference>
<dbReference type="EMBL" id="JROI01000011">
    <property type="protein sequence ID" value="KGI77494.1"/>
    <property type="molecule type" value="Genomic_DNA"/>
</dbReference>
<dbReference type="PIRSF" id="PIRSF000103">
    <property type="entry name" value="HIBADH"/>
    <property type="match status" value="1"/>
</dbReference>
<keyword evidence="1" id="KW-0560">Oxidoreductase</keyword>
<dbReference type="InterPro" id="IPR013328">
    <property type="entry name" value="6PGD_dom2"/>
</dbReference>
<name>A0A099CUQ0_9GAMM</name>
<evidence type="ECO:0000259" key="4">
    <source>
        <dbReference type="Pfam" id="PF03446"/>
    </source>
</evidence>
<dbReference type="PROSITE" id="PS00895">
    <property type="entry name" value="3_HYDROXYISOBUT_DH"/>
    <property type="match status" value="1"/>
</dbReference>
<dbReference type="PANTHER" id="PTHR43580">
    <property type="entry name" value="OXIDOREDUCTASE GLYR1-RELATED"/>
    <property type="match status" value="1"/>
</dbReference>
<dbReference type="AlphaFoldDB" id="A0A099CUQ0"/>
<dbReference type="STRING" id="1543381.LF63_0109110"/>
<dbReference type="SUPFAM" id="SSF48179">
    <property type="entry name" value="6-phosphogluconate dehydrogenase C-terminal domain-like"/>
    <property type="match status" value="1"/>
</dbReference>
<feature type="domain" description="6-phosphogluconate dehydrogenase NADP-binding" evidence="4">
    <location>
        <begin position="3"/>
        <end position="155"/>
    </location>
</feature>
<evidence type="ECO:0000259" key="5">
    <source>
        <dbReference type="Pfam" id="PF14833"/>
    </source>
</evidence>
<feature type="active site" evidence="3">
    <location>
        <position position="169"/>
    </location>
</feature>
<dbReference type="InterPro" id="IPR008927">
    <property type="entry name" value="6-PGluconate_DH-like_C_sf"/>
</dbReference>
<dbReference type="RefSeq" id="WP_043101183.1">
    <property type="nucleotide sequence ID" value="NZ_JACHET010000001.1"/>
</dbReference>
<dbReference type="Gene3D" id="3.40.50.720">
    <property type="entry name" value="NAD(P)-binding Rossmann-like Domain"/>
    <property type="match status" value="1"/>
</dbReference>
<sequence length="296" mass="30938">MHVGFIGLGSMGQGMAANLLAAGHDVTVWNRSPEPVKALQAQGARAAETPAEAASEGVVLSMLADDAAVRAVILDGGVLDALPKNGIHANHATISVRLARELTERHAKRKLHYIAAPVFGRPDMAAAGKLNVVCAGHAASLERLQPLFDAVGQRTWPLGDDPVRASVAKIAGNFMLASAIESMAEASALTRAHGVSASDFLEIMTQTLFAAPAYQGYGKLIAESRYEPAGFPVRLGFKDVGLALQAGDDARVPLPFAGVAREALLEALAGGDGERDWASLATIAARRAHLDERDAD</sequence>
<dbReference type="InterPro" id="IPR006115">
    <property type="entry name" value="6PGDH_NADP-bd"/>
</dbReference>
<dbReference type="Proteomes" id="UP000029708">
    <property type="component" value="Unassembled WGS sequence"/>
</dbReference>
<dbReference type="Proteomes" id="UP000560000">
    <property type="component" value="Unassembled WGS sequence"/>
</dbReference>
<evidence type="ECO:0000256" key="1">
    <source>
        <dbReference type="ARBA" id="ARBA00023002"/>
    </source>
</evidence>
<evidence type="ECO:0000256" key="2">
    <source>
        <dbReference type="ARBA" id="ARBA00023027"/>
    </source>
</evidence>
<evidence type="ECO:0000313" key="6">
    <source>
        <dbReference type="EMBL" id="KGI77494.1"/>
    </source>
</evidence>
<reference evidence="7 9" key="2">
    <citation type="submission" date="2020-08" db="EMBL/GenBank/DDBJ databases">
        <title>Genomic Encyclopedia of Type Strains, Phase IV (KMG-IV): sequencing the most valuable type-strain genomes for metagenomic binning, comparative biology and taxonomic classification.</title>
        <authorList>
            <person name="Goeker M."/>
        </authorList>
    </citation>
    <scope>NUCLEOTIDE SEQUENCE [LARGE SCALE GENOMIC DNA]</scope>
    <source>
        <strain evidence="7 9">DSM 107085</strain>
    </source>
</reference>
<dbReference type="SUPFAM" id="SSF51735">
    <property type="entry name" value="NAD(P)-binding Rossmann-fold domains"/>
    <property type="match status" value="1"/>
</dbReference>
<keyword evidence="2" id="KW-0520">NAD</keyword>
<evidence type="ECO:0000256" key="3">
    <source>
        <dbReference type="PIRSR" id="PIRSR000103-1"/>
    </source>
</evidence>
<dbReference type="InterPro" id="IPR029154">
    <property type="entry name" value="HIBADH-like_NADP-bd"/>
</dbReference>
<dbReference type="InterPro" id="IPR015815">
    <property type="entry name" value="HIBADH-related"/>
</dbReference>
<dbReference type="OrthoDB" id="9786703at2"/>
<organism evidence="6 8">
    <name type="scientific">Oleiagrimonas soli</name>
    <dbReference type="NCBI Taxonomy" id="1543381"/>
    <lineage>
        <taxon>Bacteria</taxon>
        <taxon>Pseudomonadati</taxon>
        <taxon>Pseudomonadota</taxon>
        <taxon>Gammaproteobacteria</taxon>
        <taxon>Lysobacterales</taxon>
        <taxon>Rhodanobacteraceae</taxon>
        <taxon>Oleiagrimonas</taxon>
    </lineage>
</organism>
<feature type="domain" description="3-hydroxyisobutyrate dehydrogenase-like NAD-binding" evidence="5">
    <location>
        <begin position="165"/>
        <end position="281"/>
    </location>
</feature>
<proteinExistence type="predicted"/>
<dbReference type="PANTHER" id="PTHR43580:SF2">
    <property type="entry name" value="CYTOKINE-LIKE NUCLEAR FACTOR N-PAC"/>
    <property type="match status" value="1"/>
</dbReference>
<dbReference type="GO" id="GO:0016054">
    <property type="term" value="P:organic acid catabolic process"/>
    <property type="evidence" value="ECO:0007669"/>
    <property type="project" value="UniProtKB-ARBA"/>
</dbReference>
<dbReference type="Pfam" id="PF03446">
    <property type="entry name" value="NAD_binding_2"/>
    <property type="match status" value="1"/>
</dbReference>
<accession>A0A099CUQ0</accession>
<dbReference type="InterPro" id="IPR002204">
    <property type="entry name" value="3-OH-isobutyrate_DH-rel_CS"/>
</dbReference>
<evidence type="ECO:0000313" key="9">
    <source>
        <dbReference type="Proteomes" id="UP000560000"/>
    </source>
</evidence>
<evidence type="ECO:0000313" key="8">
    <source>
        <dbReference type="Proteomes" id="UP000029708"/>
    </source>
</evidence>
<dbReference type="InterPro" id="IPR051265">
    <property type="entry name" value="HIBADH-related_NP60_sf"/>
</dbReference>
<dbReference type="Pfam" id="PF14833">
    <property type="entry name" value="NAD_binding_11"/>
    <property type="match status" value="1"/>
</dbReference>
<dbReference type="Gene3D" id="1.10.1040.10">
    <property type="entry name" value="N-(1-d-carboxylethyl)-l-norvaline Dehydrogenase, domain 2"/>
    <property type="match status" value="1"/>
</dbReference>